<evidence type="ECO:0000256" key="1">
    <source>
        <dbReference type="ARBA" id="ARBA00009995"/>
    </source>
</evidence>
<dbReference type="EMBL" id="WJXA01000006">
    <property type="protein sequence ID" value="KAF7140047.1"/>
    <property type="molecule type" value="Genomic_DNA"/>
</dbReference>
<dbReference type="Proteomes" id="UP000626092">
    <property type="component" value="Unassembled WGS sequence"/>
</dbReference>
<dbReference type="CDD" id="cd03784">
    <property type="entry name" value="GT1_Gtf-like"/>
    <property type="match status" value="1"/>
</dbReference>
<dbReference type="PANTHER" id="PTHR48049:SF138">
    <property type="entry name" value="UDP-GLYCOSYLTRANSFERASE 91C1"/>
    <property type="match status" value="1"/>
</dbReference>
<dbReference type="InterPro" id="IPR002213">
    <property type="entry name" value="UDP_glucos_trans"/>
</dbReference>
<accession>A0A834GV39</accession>
<dbReference type="InterPro" id="IPR050481">
    <property type="entry name" value="UDP-glycosyltransf_plant"/>
</dbReference>
<evidence type="ECO:0000256" key="4">
    <source>
        <dbReference type="ARBA" id="ARBA00023241"/>
    </source>
</evidence>
<dbReference type="FunFam" id="3.40.50.2000:FF:000088">
    <property type="entry name" value="Glycosyltransferase"/>
    <property type="match status" value="1"/>
</dbReference>
<keyword evidence="2" id="KW-0328">Glycosyltransferase</keyword>
<gene>
    <name evidence="5" type="ORF">RHSIM_Rhsim06G0070900</name>
</gene>
<evidence type="ECO:0000313" key="5">
    <source>
        <dbReference type="EMBL" id="KAF7140047.1"/>
    </source>
</evidence>
<name>A0A834GV39_RHOSS</name>
<evidence type="ECO:0000313" key="6">
    <source>
        <dbReference type="Proteomes" id="UP000626092"/>
    </source>
</evidence>
<dbReference type="Pfam" id="PF00201">
    <property type="entry name" value="UDPGT"/>
    <property type="match status" value="1"/>
</dbReference>
<keyword evidence="6" id="KW-1185">Reference proteome</keyword>
<dbReference type="FunFam" id="3.40.50.2000:FF:000037">
    <property type="entry name" value="Glycosyltransferase"/>
    <property type="match status" value="1"/>
</dbReference>
<reference evidence="5" key="1">
    <citation type="submission" date="2019-11" db="EMBL/GenBank/DDBJ databases">
        <authorList>
            <person name="Liu Y."/>
            <person name="Hou J."/>
            <person name="Li T.-Q."/>
            <person name="Guan C.-H."/>
            <person name="Wu X."/>
            <person name="Wu H.-Z."/>
            <person name="Ling F."/>
            <person name="Zhang R."/>
            <person name="Shi X.-G."/>
            <person name="Ren J.-P."/>
            <person name="Chen E.-F."/>
            <person name="Sun J.-M."/>
        </authorList>
    </citation>
    <scope>NUCLEOTIDE SEQUENCE</scope>
    <source>
        <strain evidence="5">Adult_tree_wgs_1</strain>
        <tissue evidence="5">Leaves</tissue>
    </source>
</reference>
<dbReference type="Gene3D" id="3.40.50.2000">
    <property type="entry name" value="Glycogen Phosphorylase B"/>
    <property type="match status" value="2"/>
</dbReference>
<comment type="similarity">
    <text evidence="1">Belongs to the UDP-glycosyltransferase family.</text>
</comment>
<dbReference type="OrthoDB" id="5835829at2759"/>
<dbReference type="AlphaFoldDB" id="A0A834GV39"/>
<evidence type="ECO:0000256" key="3">
    <source>
        <dbReference type="ARBA" id="ARBA00022679"/>
    </source>
</evidence>
<protein>
    <submittedName>
        <fullName evidence="5">Uncharacterized protein</fullName>
    </submittedName>
</protein>
<comment type="caution">
    <text evidence="5">The sequence shown here is derived from an EMBL/GenBank/DDBJ whole genome shotgun (WGS) entry which is preliminary data.</text>
</comment>
<evidence type="ECO:0000256" key="2">
    <source>
        <dbReference type="ARBA" id="ARBA00022676"/>
    </source>
</evidence>
<keyword evidence="4" id="KW-0284">Flavonoid biosynthesis</keyword>
<dbReference type="GO" id="GO:0009813">
    <property type="term" value="P:flavonoid biosynthetic process"/>
    <property type="evidence" value="ECO:0007669"/>
    <property type="project" value="UniProtKB-KW"/>
</dbReference>
<dbReference type="PANTHER" id="PTHR48049">
    <property type="entry name" value="GLYCOSYLTRANSFERASE"/>
    <property type="match status" value="1"/>
</dbReference>
<organism evidence="5 6">
    <name type="scientific">Rhododendron simsii</name>
    <name type="common">Sims's rhododendron</name>
    <dbReference type="NCBI Taxonomy" id="118357"/>
    <lineage>
        <taxon>Eukaryota</taxon>
        <taxon>Viridiplantae</taxon>
        <taxon>Streptophyta</taxon>
        <taxon>Embryophyta</taxon>
        <taxon>Tracheophyta</taxon>
        <taxon>Spermatophyta</taxon>
        <taxon>Magnoliopsida</taxon>
        <taxon>eudicotyledons</taxon>
        <taxon>Gunneridae</taxon>
        <taxon>Pentapetalae</taxon>
        <taxon>asterids</taxon>
        <taxon>Ericales</taxon>
        <taxon>Ericaceae</taxon>
        <taxon>Ericoideae</taxon>
        <taxon>Rhodoreae</taxon>
        <taxon>Rhododendron</taxon>
    </lineage>
</organism>
<dbReference type="GO" id="GO:0035251">
    <property type="term" value="F:UDP-glucosyltransferase activity"/>
    <property type="evidence" value="ECO:0007669"/>
    <property type="project" value="InterPro"/>
</dbReference>
<dbReference type="SUPFAM" id="SSF53756">
    <property type="entry name" value="UDP-Glycosyltransferase/glycogen phosphorylase"/>
    <property type="match status" value="1"/>
</dbReference>
<proteinExistence type="inferred from homology"/>
<sequence>MENQEGGGVLHVVMFPWLAMGHLIPFHHLSTLLASKGHKISFLSTPRNLSRLPKTPLSLSSLINLIPLPFPPLQIQNLPPLSESSMDIPYQQAQLLKIAFDSLETPLARFLESASPKPDWVVYDYASHWLPPLAADLGVSAAYFSLFNAANMAFIGPPSMVLEREYARTTAEDFTVVPRWITAPSEIVYRRHEVVKFFESSEGNESGTNDVERFAVSIGGSDVVLFRTCAEFEPEWFDLVCELYNKPVVALGFLPPQLVSNEEGGNDAEWGEIEGWLEKQRVNSVVYVALGTEATLSQDELTGLALGLERSELPFFWVFRKPPGSIRDQLEMLPDGFVSRVMDQGRVYMDWAPQARILSHPAIGGFLTHCGWNSVIEGLSYGRVLILFPVMNDQGLNARLLAGKKLGVEIPRNEWDGTFTSDSVSDSVRLAMESEEGETLRANAREAKFLFGDKYINERYVDSFVHYFVKNRPSK</sequence>
<keyword evidence="3" id="KW-0808">Transferase</keyword>